<dbReference type="Gene3D" id="3.40.50.300">
    <property type="entry name" value="P-loop containing nucleotide triphosphate hydrolases"/>
    <property type="match status" value="1"/>
</dbReference>
<dbReference type="InterPro" id="IPR017871">
    <property type="entry name" value="ABC_transporter-like_CS"/>
</dbReference>
<evidence type="ECO:0000256" key="5">
    <source>
        <dbReference type="SAM" id="MobiDB-lite"/>
    </source>
</evidence>
<dbReference type="InterPro" id="IPR003593">
    <property type="entry name" value="AAA+_ATPase"/>
</dbReference>
<organism evidence="7 8">
    <name type="scientific">Halomonas salipaludis</name>
    <dbReference type="NCBI Taxonomy" id="2032625"/>
    <lineage>
        <taxon>Bacteria</taxon>
        <taxon>Pseudomonadati</taxon>
        <taxon>Pseudomonadota</taxon>
        <taxon>Gammaproteobacteria</taxon>
        <taxon>Oceanospirillales</taxon>
        <taxon>Halomonadaceae</taxon>
        <taxon>Halomonas</taxon>
    </lineage>
</organism>
<dbReference type="Proteomes" id="UP000217771">
    <property type="component" value="Unassembled WGS sequence"/>
</dbReference>
<dbReference type="SUPFAM" id="SSF52540">
    <property type="entry name" value="P-loop containing nucleoside triphosphate hydrolases"/>
    <property type="match status" value="1"/>
</dbReference>
<evidence type="ECO:0000256" key="1">
    <source>
        <dbReference type="ARBA" id="ARBA00005417"/>
    </source>
</evidence>
<comment type="caution">
    <text evidence="7">The sequence shown here is derived from an EMBL/GenBank/DDBJ whole genome shotgun (WGS) entry which is preliminary data.</text>
</comment>
<gene>
    <name evidence="7" type="ORF">CK498_10990</name>
</gene>
<accession>A0A2A2ETR7</accession>
<dbReference type="SMART" id="SM00382">
    <property type="entry name" value="AAA"/>
    <property type="match status" value="1"/>
</dbReference>
<keyword evidence="4" id="KW-0067">ATP-binding</keyword>
<dbReference type="CDD" id="cd03293">
    <property type="entry name" value="ABC_NrtD_SsuB_transporters"/>
    <property type="match status" value="1"/>
</dbReference>
<dbReference type="PANTHER" id="PTHR42788:SF21">
    <property type="entry name" value="ABC TRANSPORTER ATP-BINDING PROTEIN"/>
    <property type="match status" value="1"/>
</dbReference>
<dbReference type="GO" id="GO:0005524">
    <property type="term" value="F:ATP binding"/>
    <property type="evidence" value="ECO:0007669"/>
    <property type="project" value="UniProtKB-KW"/>
</dbReference>
<protein>
    <submittedName>
        <fullName evidence="7">ABC transporter</fullName>
    </submittedName>
</protein>
<evidence type="ECO:0000256" key="3">
    <source>
        <dbReference type="ARBA" id="ARBA00022741"/>
    </source>
</evidence>
<evidence type="ECO:0000259" key="6">
    <source>
        <dbReference type="PROSITE" id="PS50893"/>
    </source>
</evidence>
<comment type="similarity">
    <text evidence="1">Belongs to the ABC transporter superfamily.</text>
</comment>
<proteinExistence type="inferred from homology"/>
<dbReference type="AlphaFoldDB" id="A0A2A2ETR7"/>
<evidence type="ECO:0000256" key="4">
    <source>
        <dbReference type="ARBA" id="ARBA00022840"/>
    </source>
</evidence>
<reference evidence="7 8" key="1">
    <citation type="submission" date="2017-08" db="EMBL/GenBank/DDBJ databases">
        <title>Halomonas alkalisoli sp. nov., isolated from saline alkaline soil.</title>
        <authorList>
            <person name="Wang D."/>
            <person name="Zhang G."/>
        </authorList>
    </citation>
    <scope>NUCLEOTIDE SEQUENCE [LARGE SCALE GENOMIC DNA]</scope>
    <source>
        <strain evidence="7 8">WRN001</strain>
    </source>
</reference>
<keyword evidence="8" id="KW-1185">Reference proteome</keyword>
<sequence length="281" mass="30909">MNASMAASVSRAAPPGAQGVQRHSVITLDGIKKTFSSPGAESIEVIEDISLDIKQEEFVSIVGPSGCGKSTMFNIIASLLEPSDGSITLRGSDPNCGARIGYMLQRDLLFPWRTIIDNVCLGLEIQGVRKARRYEMARDQLARYGLADFADQYPNTLSGGMRQRVALIRTLITDPDLILLDEPFSALDYQTRLVLEEEIVSILKEHHKTVVLITHDIGEAIAMSDRVAVMTQRPTSVKKIYDVGLSRELGSCLKARSDSRYQGFFDSIWDDLDIQIAGGES</sequence>
<feature type="region of interest" description="Disordered" evidence="5">
    <location>
        <begin position="1"/>
        <end position="20"/>
    </location>
</feature>
<dbReference type="EMBL" id="NSKB01000004">
    <property type="protein sequence ID" value="PAU76526.1"/>
    <property type="molecule type" value="Genomic_DNA"/>
</dbReference>
<evidence type="ECO:0000256" key="2">
    <source>
        <dbReference type="ARBA" id="ARBA00022448"/>
    </source>
</evidence>
<dbReference type="OrthoDB" id="9802264at2"/>
<name>A0A2A2ETR7_9GAMM</name>
<dbReference type="PANTHER" id="PTHR42788">
    <property type="entry name" value="TAURINE IMPORT ATP-BINDING PROTEIN-RELATED"/>
    <property type="match status" value="1"/>
</dbReference>
<dbReference type="GO" id="GO:0016887">
    <property type="term" value="F:ATP hydrolysis activity"/>
    <property type="evidence" value="ECO:0007669"/>
    <property type="project" value="InterPro"/>
</dbReference>
<evidence type="ECO:0000313" key="7">
    <source>
        <dbReference type="EMBL" id="PAU76526.1"/>
    </source>
</evidence>
<feature type="domain" description="ABC transporter" evidence="6">
    <location>
        <begin position="26"/>
        <end position="257"/>
    </location>
</feature>
<evidence type="ECO:0000313" key="8">
    <source>
        <dbReference type="Proteomes" id="UP000217771"/>
    </source>
</evidence>
<dbReference type="InterPro" id="IPR027417">
    <property type="entry name" value="P-loop_NTPase"/>
</dbReference>
<dbReference type="Pfam" id="PF00005">
    <property type="entry name" value="ABC_tran"/>
    <property type="match status" value="1"/>
</dbReference>
<dbReference type="InterPro" id="IPR003439">
    <property type="entry name" value="ABC_transporter-like_ATP-bd"/>
</dbReference>
<dbReference type="PROSITE" id="PS00211">
    <property type="entry name" value="ABC_TRANSPORTER_1"/>
    <property type="match status" value="1"/>
</dbReference>
<keyword evidence="3" id="KW-0547">Nucleotide-binding</keyword>
<dbReference type="InterPro" id="IPR050166">
    <property type="entry name" value="ABC_transporter_ATP-bind"/>
</dbReference>
<dbReference type="PROSITE" id="PS50893">
    <property type="entry name" value="ABC_TRANSPORTER_2"/>
    <property type="match status" value="1"/>
</dbReference>
<keyword evidence="2" id="KW-0813">Transport</keyword>